<keyword evidence="2" id="KW-0813">Transport</keyword>
<keyword evidence="7" id="KW-0675">Receptor</keyword>
<keyword evidence="4" id="KW-0732">Signal</keyword>
<dbReference type="InterPro" id="IPR012910">
    <property type="entry name" value="Plug_dom"/>
</dbReference>
<dbReference type="InterPro" id="IPR008969">
    <property type="entry name" value="CarboxyPept-like_regulatory"/>
</dbReference>
<keyword evidence="3" id="KW-0812">Transmembrane</keyword>
<dbReference type="SUPFAM" id="SSF49464">
    <property type="entry name" value="Carboxypeptidase regulatory domain-like"/>
    <property type="match status" value="1"/>
</dbReference>
<proteinExistence type="predicted"/>
<evidence type="ECO:0000256" key="2">
    <source>
        <dbReference type="ARBA" id="ARBA00022448"/>
    </source>
</evidence>
<evidence type="ECO:0000256" key="4">
    <source>
        <dbReference type="ARBA" id="ARBA00022729"/>
    </source>
</evidence>
<keyword evidence="8" id="KW-0998">Cell outer membrane</keyword>
<dbReference type="EMBL" id="UINC01002019">
    <property type="protein sequence ID" value="SUZ91948.1"/>
    <property type="molecule type" value="Genomic_DNA"/>
</dbReference>
<evidence type="ECO:0000256" key="3">
    <source>
        <dbReference type="ARBA" id="ARBA00022692"/>
    </source>
</evidence>
<dbReference type="Gene3D" id="2.40.170.20">
    <property type="entry name" value="TonB-dependent receptor, beta-barrel domain"/>
    <property type="match status" value="1"/>
</dbReference>
<dbReference type="GO" id="GO:0044718">
    <property type="term" value="P:siderophore transmembrane transport"/>
    <property type="evidence" value="ECO:0007669"/>
    <property type="project" value="TreeGrafter"/>
</dbReference>
<dbReference type="GO" id="GO:0009279">
    <property type="term" value="C:cell outer membrane"/>
    <property type="evidence" value="ECO:0007669"/>
    <property type="project" value="UniProtKB-SubCell"/>
</dbReference>
<feature type="domain" description="TonB-dependent receptor plug" evidence="10">
    <location>
        <begin position="122"/>
        <end position="218"/>
    </location>
</feature>
<dbReference type="Gene3D" id="2.60.40.1120">
    <property type="entry name" value="Carboxypeptidase-like, regulatory domain"/>
    <property type="match status" value="1"/>
</dbReference>
<evidence type="ECO:0000256" key="8">
    <source>
        <dbReference type="ARBA" id="ARBA00023237"/>
    </source>
</evidence>
<dbReference type="GO" id="GO:0015344">
    <property type="term" value="F:siderophore uptake transmembrane transporter activity"/>
    <property type="evidence" value="ECO:0007669"/>
    <property type="project" value="TreeGrafter"/>
</dbReference>
<dbReference type="InterPro" id="IPR000531">
    <property type="entry name" value="Beta-barrel_TonB"/>
</dbReference>
<dbReference type="AlphaFoldDB" id="A0A381RLX5"/>
<keyword evidence="6" id="KW-0472">Membrane</keyword>
<dbReference type="Pfam" id="PF00593">
    <property type="entry name" value="TonB_dep_Rec_b-barrel"/>
    <property type="match status" value="1"/>
</dbReference>
<accession>A0A381RLX5</accession>
<protein>
    <recommendedName>
        <fullName evidence="12">TonB-dependent receptor plug domain-containing protein</fullName>
    </recommendedName>
</protein>
<gene>
    <name evidence="11" type="ORF">METZ01_LOCUS44802</name>
</gene>
<evidence type="ECO:0000259" key="9">
    <source>
        <dbReference type="Pfam" id="PF00593"/>
    </source>
</evidence>
<dbReference type="PROSITE" id="PS52016">
    <property type="entry name" value="TONB_DEPENDENT_REC_3"/>
    <property type="match status" value="1"/>
</dbReference>
<dbReference type="Gene3D" id="2.170.130.10">
    <property type="entry name" value="TonB-dependent receptor, plug domain"/>
    <property type="match status" value="1"/>
</dbReference>
<reference evidence="11" key="1">
    <citation type="submission" date="2018-05" db="EMBL/GenBank/DDBJ databases">
        <authorList>
            <person name="Lanie J.A."/>
            <person name="Ng W.-L."/>
            <person name="Kazmierczak K.M."/>
            <person name="Andrzejewski T.M."/>
            <person name="Davidsen T.M."/>
            <person name="Wayne K.J."/>
            <person name="Tettelin H."/>
            <person name="Glass J.I."/>
            <person name="Rusch D."/>
            <person name="Podicherti R."/>
            <person name="Tsui H.-C.T."/>
            <person name="Winkler M.E."/>
        </authorList>
    </citation>
    <scope>NUCLEOTIDE SEQUENCE</scope>
</reference>
<comment type="subcellular location">
    <subcellularLocation>
        <location evidence="1">Cell outer membrane</location>
        <topology evidence="1">Multi-pass membrane protein</topology>
    </subcellularLocation>
</comment>
<dbReference type="PANTHER" id="PTHR30069">
    <property type="entry name" value="TONB-DEPENDENT OUTER MEMBRANE RECEPTOR"/>
    <property type="match status" value="1"/>
</dbReference>
<evidence type="ECO:0008006" key="12">
    <source>
        <dbReference type="Google" id="ProtNLM"/>
    </source>
</evidence>
<name>A0A381RLX5_9ZZZZ</name>
<feature type="domain" description="TonB-dependent receptor-like beta-barrel" evidence="9">
    <location>
        <begin position="467"/>
        <end position="874"/>
    </location>
</feature>
<dbReference type="InterPro" id="IPR036942">
    <property type="entry name" value="Beta-barrel_TonB_sf"/>
</dbReference>
<evidence type="ECO:0000313" key="11">
    <source>
        <dbReference type="EMBL" id="SUZ91948.1"/>
    </source>
</evidence>
<evidence type="ECO:0000256" key="5">
    <source>
        <dbReference type="ARBA" id="ARBA00023077"/>
    </source>
</evidence>
<dbReference type="PANTHER" id="PTHR30069:SF29">
    <property type="entry name" value="HEMOGLOBIN AND HEMOGLOBIN-HAPTOGLOBIN-BINDING PROTEIN 1-RELATED"/>
    <property type="match status" value="1"/>
</dbReference>
<evidence type="ECO:0000259" key="10">
    <source>
        <dbReference type="Pfam" id="PF07715"/>
    </source>
</evidence>
<organism evidence="11">
    <name type="scientific">marine metagenome</name>
    <dbReference type="NCBI Taxonomy" id="408172"/>
    <lineage>
        <taxon>unclassified sequences</taxon>
        <taxon>metagenomes</taxon>
        <taxon>ecological metagenomes</taxon>
    </lineage>
</organism>
<dbReference type="SUPFAM" id="SSF56935">
    <property type="entry name" value="Porins"/>
    <property type="match status" value="1"/>
</dbReference>
<dbReference type="Pfam" id="PF13715">
    <property type="entry name" value="CarbopepD_reg_2"/>
    <property type="match status" value="1"/>
</dbReference>
<evidence type="ECO:0000256" key="7">
    <source>
        <dbReference type="ARBA" id="ARBA00023170"/>
    </source>
</evidence>
<evidence type="ECO:0000256" key="1">
    <source>
        <dbReference type="ARBA" id="ARBA00004571"/>
    </source>
</evidence>
<sequence>MKTMRVITSLLVMTALIFAQGGRGKVRGVVTDQETGEVLVGANVSIEGTSLGASTDLNGVYVVLAIPTGTYTVQVGYIGYQEVALSNIRVSENQTTTQDFQLAPSAIEVDALQIVAERPLIQRNTTNTVRITTQEDIQNMPVRGLQNLIALEAGTVLQDGELHIRGGRTGEVAYFIDGVSAMNPMYNSENVTVIQEALEEVQMQAGGYTAEFGGGNSGIVRSTLRSGGSQIKGSVDFRTDGFADPGEQFLGTSSYGYTNGVVTLSGPLVTPKLRFFVAGQVNNMDNRSPSYVVPFDTRDFIDPVTGQALGSLDSLGWLRDDGYEGREAGEALPGNSHIAYLLNDLPDSWRKSNMFQGTLTYDLTNSIKLRLTGTVDGSENPASGSTFYTNLQNSYFNGDRTSMVSRDHTMLGFRATHILNEKTFYELGLFYTDRSYKNYDKDFGDDWKSYADSVANFEKFGATGWRSRYLGPGWISTINNFEMEPPGYPNNGYSKNNQTDLGASFDFTSQLRPRWEVKVGGRYEAWEMRRFSSGNIRQWLQTENGVTGDDPYQWESIYGSDWEYQRQVELSKASGATYYGYDIDGEESDEFPYGPNTPQFASGYLQNKIEYPDLVLNFGLRFEYIDNQSLKPADPEKPVMDTQRDWLDPSGVDRTEPYTYILPRFNFSFPVTDRTVFYAQYGKYMQMPSLNQVYTGYTQLSNTVSPMTRSPYGWWGGGAGWTAKPEEITQYELGLRILVSESFALTTTGFYKNYNNQLRIDEIRASGLHPEEIAAGATLFAGNVNEDFSTNKGVEFTLELRRTKRVAAKLNYTLSDTRGTGASSRSGDVVVSDVVTRYPVLMFPLDYHQPHRGSAMLDYRFAQGEGGMLQGAGVNLLMTFNSGHAYTKIVEPQELGQADPWDIGVRATRDPRGRRPAEPLNHSMTPWNFNIDLNVDKVFYLGGVSVDVYMHVLNLLDRKNVINVHPTTGTPEDDGWLRSAHAVSFKEIPQYEDFYRAINLDNRWAWQMASGKDFYGMPRQIRFGVRVDF</sequence>
<dbReference type="InterPro" id="IPR039426">
    <property type="entry name" value="TonB-dep_rcpt-like"/>
</dbReference>
<keyword evidence="5" id="KW-0798">TonB box</keyword>
<dbReference type="InterPro" id="IPR037066">
    <property type="entry name" value="Plug_dom_sf"/>
</dbReference>
<dbReference type="Pfam" id="PF07715">
    <property type="entry name" value="Plug"/>
    <property type="match status" value="1"/>
</dbReference>
<evidence type="ECO:0000256" key="6">
    <source>
        <dbReference type="ARBA" id="ARBA00023136"/>
    </source>
</evidence>